<dbReference type="Proteomes" id="UP000494115">
    <property type="component" value="Unassembled WGS sequence"/>
</dbReference>
<dbReference type="InterPro" id="IPR000014">
    <property type="entry name" value="PAS"/>
</dbReference>
<evidence type="ECO:0000259" key="3">
    <source>
        <dbReference type="PROSITE" id="PS50113"/>
    </source>
</evidence>
<evidence type="ECO:0000259" key="4">
    <source>
        <dbReference type="PROSITE" id="PS50883"/>
    </source>
</evidence>
<dbReference type="InterPro" id="IPR043128">
    <property type="entry name" value="Rev_trsase/Diguanyl_cyclase"/>
</dbReference>
<keyword evidence="1" id="KW-0812">Transmembrane</keyword>
<dbReference type="GO" id="GO:0003824">
    <property type="term" value="F:catalytic activity"/>
    <property type="evidence" value="ECO:0007669"/>
    <property type="project" value="UniProtKB-ARBA"/>
</dbReference>
<accession>A0A6S7BI66</accession>
<dbReference type="InterPro" id="IPR052155">
    <property type="entry name" value="Biofilm_reg_signaling"/>
</dbReference>
<evidence type="ECO:0008006" key="8">
    <source>
        <dbReference type="Google" id="ProtNLM"/>
    </source>
</evidence>
<gene>
    <name evidence="6" type="ORF">LMG28138_03258</name>
</gene>
<feature type="transmembrane region" description="Helical" evidence="1">
    <location>
        <begin position="198"/>
        <end position="220"/>
    </location>
</feature>
<dbReference type="InterPro" id="IPR035919">
    <property type="entry name" value="EAL_sf"/>
</dbReference>
<dbReference type="Gene3D" id="3.20.20.450">
    <property type="entry name" value="EAL domain"/>
    <property type="match status" value="1"/>
</dbReference>
<dbReference type="SUPFAM" id="SSF141868">
    <property type="entry name" value="EAL domain-like"/>
    <property type="match status" value="1"/>
</dbReference>
<dbReference type="Pfam" id="PF00563">
    <property type="entry name" value="EAL"/>
    <property type="match status" value="1"/>
</dbReference>
<dbReference type="EMBL" id="CADIKM010000015">
    <property type="protein sequence ID" value="CAB3792068.1"/>
    <property type="molecule type" value="Genomic_DNA"/>
</dbReference>
<evidence type="ECO:0000259" key="5">
    <source>
        <dbReference type="PROSITE" id="PS50887"/>
    </source>
</evidence>
<proteinExistence type="predicted"/>
<dbReference type="InterPro" id="IPR001610">
    <property type="entry name" value="PAC"/>
</dbReference>
<feature type="domain" description="GGDEF" evidence="5">
    <location>
        <begin position="527"/>
        <end position="660"/>
    </location>
</feature>
<keyword evidence="1" id="KW-1133">Transmembrane helix</keyword>
<dbReference type="InterPro" id="IPR035965">
    <property type="entry name" value="PAS-like_dom_sf"/>
</dbReference>
<dbReference type="PANTHER" id="PTHR44757:SF4">
    <property type="entry name" value="DIGUANYLATE CYCLASE DGCE-RELATED"/>
    <property type="match status" value="1"/>
</dbReference>
<dbReference type="InterPro" id="IPR013655">
    <property type="entry name" value="PAS_fold_3"/>
</dbReference>
<dbReference type="CDD" id="cd01948">
    <property type="entry name" value="EAL"/>
    <property type="match status" value="1"/>
</dbReference>
<feature type="domain" description="EAL" evidence="4">
    <location>
        <begin position="671"/>
        <end position="929"/>
    </location>
</feature>
<dbReference type="NCBIfam" id="TIGR00229">
    <property type="entry name" value="sensory_box"/>
    <property type="match status" value="2"/>
</dbReference>
<evidence type="ECO:0000256" key="1">
    <source>
        <dbReference type="SAM" id="Phobius"/>
    </source>
</evidence>
<feature type="domain" description="PAS" evidence="2">
    <location>
        <begin position="237"/>
        <end position="309"/>
    </location>
</feature>
<keyword evidence="1" id="KW-0472">Membrane</keyword>
<feature type="domain" description="PAC" evidence="3">
    <location>
        <begin position="443"/>
        <end position="495"/>
    </location>
</feature>
<dbReference type="PROSITE" id="PS50112">
    <property type="entry name" value="PAS"/>
    <property type="match status" value="1"/>
</dbReference>
<dbReference type="FunFam" id="3.30.70.270:FF:000001">
    <property type="entry name" value="Diguanylate cyclase domain protein"/>
    <property type="match status" value="1"/>
</dbReference>
<dbReference type="PROSITE" id="PS50113">
    <property type="entry name" value="PAC"/>
    <property type="match status" value="2"/>
</dbReference>
<evidence type="ECO:0000313" key="6">
    <source>
        <dbReference type="EMBL" id="CAB3792068.1"/>
    </source>
</evidence>
<dbReference type="Gene3D" id="3.30.70.270">
    <property type="match status" value="1"/>
</dbReference>
<dbReference type="Gene3D" id="3.30.450.20">
    <property type="entry name" value="PAS domain"/>
    <property type="match status" value="2"/>
</dbReference>
<keyword evidence="7" id="KW-1185">Reference proteome</keyword>
<dbReference type="Pfam" id="PF08447">
    <property type="entry name" value="PAS_3"/>
    <property type="match status" value="1"/>
</dbReference>
<sequence length="944" mass="104740">MEGRRTAALLLPFAFVVIILIFLTALSLGVQSNLRAYIGGESSWAKAEKDAVLALNAYASSGSEQDFRRFLDKLSVPLGVRIARLEMNKATPDHEIVKRGLMAGGAAEQDIGGIRRLYGASKYLPLMRRGIEYWEQSDGYILQLRDIGDQLRSLVLTGQRDSPATRSLLVRVRAIDEALGPIEDGFSRSFVHAFRRTTVALISMLVFSALMLLAACAMFVHRSLARGNQLQAKLIKSEERLSLGFRGSNAGLWDWDIVQDRIYYSDWISELLGYERNALTRASDAIAEFVHPEDVEQVRNALRGHLKENHVFDVEFRVKAFGGSLIWCKTRGQAIRDKRGYATRMVGSLLDITDRKHAEADAHVEHELAQVTLASIAEAVIRTDDAGRITYCNRVAERMFRRVSADMLMLPFSEICRTFNQDGDAPAPDALERVLRSERSAETTTDIYLRGPANEKIWVERSVAAMHDAQARVIGSVIVLRDVTEKRKHAAQLSYKATHDELTGILNRGEFERRLSTLLDQSASAYSEHAVLFLDLDQFKIVNDTCGHAAGDDLLRSISATLMRGLRSADILGRLGGDEFGIVLTHCASTQALRIAEEIRRTIAELGFVWANRTFFTGVSVGLFTPPPGMRSLKDVMKAADIACYIAKESGKNQVQVFSRDDEALCARHNEMEWVERLKSAIRRDQFCLYTQKVVALGEARPASDKHVEILLRMLDDDGQLIEPVAFIPSAERFGLMPEIDRWVIKNAFSALAEVMAADPGSIHTWAINLSGASIGDDRFLAYIIEQQQMFGVPLSSVVFEITETAAITNFTKAAALISRLHELDCRFALDDFGAGMSSFTYLKHLSVDFLKIDGSFVKEILDNPSDKAIVESINQIGHALGKMTIAEFAESDEIVACLKSLGVDYAQGYAIGHPEPLLGARAAQQRHGVTRSIAPAPLATWVR</sequence>
<dbReference type="AlphaFoldDB" id="A0A6S7BI66"/>
<dbReference type="SMART" id="SM00052">
    <property type="entry name" value="EAL"/>
    <property type="match status" value="1"/>
</dbReference>
<dbReference type="PROSITE" id="PS50887">
    <property type="entry name" value="GGDEF"/>
    <property type="match status" value="1"/>
</dbReference>
<dbReference type="CDD" id="cd01949">
    <property type="entry name" value="GGDEF"/>
    <property type="match status" value="1"/>
</dbReference>
<dbReference type="NCBIfam" id="TIGR00254">
    <property type="entry name" value="GGDEF"/>
    <property type="match status" value="1"/>
</dbReference>
<dbReference type="SMART" id="SM00086">
    <property type="entry name" value="PAC"/>
    <property type="match status" value="2"/>
</dbReference>
<dbReference type="InterPro" id="IPR029787">
    <property type="entry name" value="Nucleotide_cyclase"/>
</dbReference>
<evidence type="ECO:0000259" key="2">
    <source>
        <dbReference type="PROSITE" id="PS50112"/>
    </source>
</evidence>
<name>A0A6S7BI66_9BURK</name>
<dbReference type="Pfam" id="PF13426">
    <property type="entry name" value="PAS_9"/>
    <property type="match status" value="1"/>
</dbReference>
<dbReference type="InterPro" id="IPR000700">
    <property type="entry name" value="PAS-assoc_C"/>
</dbReference>
<protein>
    <recommendedName>
        <fullName evidence="8">EAL domain-containing protein</fullName>
    </recommendedName>
</protein>
<dbReference type="PROSITE" id="PS50883">
    <property type="entry name" value="EAL"/>
    <property type="match status" value="1"/>
</dbReference>
<dbReference type="SUPFAM" id="SSF55073">
    <property type="entry name" value="Nucleotide cyclase"/>
    <property type="match status" value="1"/>
</dbReference>
<dbReference type="PANTHER" id="PTHR44757">
    <property type="entry name" value="DIGUANYLATE CYCLASE DGCP"/>
    <property type="match status" value="1"/>
</dbReference>
<dbReference type="Pfam" id="PF00990">
    <property type="entry name" value="GGDEF"/>
    <property type="match status" value="1"/>
</dbReference>
<dbReference type="InterPro" id="IPR000160">
    <property type="entry name" value="GGDEF_dom"/>
</dbReference>
<feature type="transmembrane region" description="Helical" evidence="1">
    <location>
        <begin position="6"/>
        <end position="28"/>
    </location>
</feature>
<dbReference type="InterPro" id="IPR001633">
    <property type="entry name" value="EAL_dom"/>
</dbReference>
<reference evidence="6 7" key="1">
    <citation type="submission" date="2020-04" db="EMBL/GenBank/DDBJ databases">
        <authorList>
            <person name="De Canck E."/>
        </authorList>
    </citation>
    <scope>NUCLEOTIDE SEQUENCE [LARGE SCALE GENOMIC DNA]</scope>
    <source>
        <strain evidence="6 7">LMG 28138</strain>
    </source>
</reference>
<dbReference type="SMART" id="SM00267">
    <property type="entry name" value="GGDEF"/>
    <property type="match status" value="1"/>
</dbReference>
<evidence type="ECO:0000313" key="7">
    <source>
        <dbReference type="Proteomes" id="UP000494115"/>
    </source>
</evidence>
<feature type="domain" description="PAC" evidence="3">
    <location>
        <begin position="312"/>
        <end position="364"/>
    </location>
</feature>
<dbReference type="CDD" id="cd00130">
    <property type="entry name" value="PAS"/>
    <property type="match status" value="2"/>
</dbReference>
<dbReference type="SMART" id="SM00091">
    <property type="entry name" value="PAS"/>
    <property type="match status" value="2"/>
</dbReference>
<organism evidence="6 7">
    <name type="scientific">Pararobbsia alpina</name>
    <dbReference type="NCBI Taxonomy" id="621374"/>
    <lineage>
        <taxon>Bacteria</taxon>
        <taxon>Pseudomonadati</taxon>
        <taxon>Pseudomonadota</taxon>
        <taxon>Betaproteobacteria</taxon>
        <taxon>Burkholderiales</taxon>
        <taxon>Burkholderiaceae</taxon>
        <taxon>Pararobbsia</taxon>
    </lineage>
</organism>
<dbReference type="SUPFAM" id="SSF55785">
    <property type="entry name" value="PYP-like sensor domain (PAS domain)"/>
    <property type="match status" value="2"/>
</dbReference>